<proteinExistence type="inferred from homology"/>
<organism evidence="8 9">
    <name type="scientific">Leucobacter triazinivorans</name>
    <dbReference type="NCBI Taxonomy" id="1784719"/>
    <lineage>
        <taxon>Bacteria</taxon>
        <taxon>Bacillati</taxon>
        <taxon>Actinomycetota</taxon>
        <taxon>Actinomycetes</taxon>
        <taxon>Micrococcales</taxon>
        <taxon>Microbacteriaceae</taxon>
        <taxon>Leucobacter</taxon>
    </lineage>
</organism>
<dbReference type="GO" id="GO:0008483">
    <property type="term" value="F:transaminase activity"/>
    <property type="evidence" value="ECO:0007669"/>
    <property type="project" value="UniProtKB-KW"/>
</dbReference>
<feature type="region of interest" description="Disordered" evidence="6">
    <location>
        <begin position="96"/>
        <end position="162"/>
    </location>
</feature>
<dbReference type="KEGG" id="ltr:EVS81_02210"/>
<feature type="compositionally biased region" description="Low complexity" evidence="6">
    <location>
        <begin position="133"/>
        <end position="147"/>
    </location>
</feature>
<protein>
    <submittedName>
        <fullName evidence="8">PLP-dependent aminotransferase family protein</fullName>
    </submittedName>
</protein>
<dbReference type="InterPro" id="IPR036388">
    <property type="entry name" value="WH-like_DNA-bd_sf"/>
</dbReference>
<dbReference type="GO" id="GO:0003677">
    <property type="term" value="F:DNA binding"/>
    <property type="evidence" value="ECO:0007669"/>
    <property type="project" value="UniProtKB-KW"/>
</dbReference>
<evidence type="ECO:0000313" key="9">
    <source>
        <dbReference type="Proteomes" id="UP000289260"/>
    </source>
</evidence>
<dbReference type="Gene3D" id="1.10.10.10">
    <property type="entry name" value="Winged helix-like DNA-binding domain superfamily/Winged helix DNA-binding domain"/>
    <property type="match status" value="1"/>
</dbReference>
<dbReference type="CDD" id="cd07377">
    <property type="entry name" value="WHTH_GntR"/>
    <property type="match status" value="1"/>
</dbReference>
<comment type="similarity">
    <text evidence="1">In the C-terminal section; belongs to the class-I pyridoxal-phosphate-dependent aminotransferase family.</text>
</comment>
<reference evidence="8 9" key="1">
    <citation type="submission" date="2019-02" db="EMBL/GenBank/DDBJ databases">
        <authorList>
            <person name="Sun L."/>
            <person name="Pan D."/>
            <person name="Wu X."/>
        </authorList>
    </citation>
    <scope>NUCLEOTIDE SEQUENCE [LARGE SCALE GENOMIC DNA]</scope>
    <source>
        <strain evidence="8 9">JW-1</strain>
    </source>
</reference>
<dbReference type="OrthoDB" id="594134at2"/>
<keyword evidence="5" id="KW-0804">Transcription</keyword>
<keyword evidence="2" id="KW-0663">Pyridoxal phosphate</keyword>
<name>A0A4P6KD10_9MICO</name>
<dbReference type="EMBL" id="CP035806">
    <property type="protein sequence ID" value="QBE47791.1"/>
    <property type="molecule type" value="Genomic_DNA"/>
</dbReference>
<feature type="compositionally biased region" description="Basic and acidic residues" evidence="6">
    <location>
        <begin position="119"/>
        <end position="131"/>
    </location>
</feature>
<evidence type="ECO:0000256" key="2">
    <source>
        <dbReference type="ARBA" id="ARBA00022898"/>
    </source>
</evidence>
<keyword evidence="9" id="KW-1185">Reference proteome</keyword>
<dbReference type="SUPFAM" id="SSF53383">
    <property type="entry name" value="PLP-dependent transferases"/>
    <property type="match status" value="1"/>
</dbReference>
<dbReference type="InterPro" id="IPR004839">
    <property type="entry name" value="Aminotransferase_I/II_large"/>
</dbReference>
<dbReference type="InterPro" id="IPR015424">
    <property type="entry name" value="PyrdxlP-dep_Trfase"/>
</dbReference>
<dbReference type="Gene3D" id="3.40.640.10">
    <property type="entry name" value="Type I PLP-dependent aspartate aminotransferase-like (Major domain)"/>
    <property type="match status" value="1"/>
</dbReference>
<dbReference type="InterPro" id="IPR036390">
    <property type="entry name" value="WH_DNA-bd_sf"/>
</dbReference>
<evidence type="ECO:0000259" key="7">
    <source>
        <dbReference type="PROSITE" id="PS50949"/>
    </source>
</evidence>
<dbReference type="Proteomes" id="UP000289260">
    <property type="component" value="Chromosome"/>
</dbReference>
<dbReference type="SUPFAM" id="SSF46785">
    <property type="entry name" value="Winged helix' DNA-binding domain"/>
    <property type="match status" value="1"/>
</dbReference>
<keyword evidence="3" id="KW-0805">Transcription regulation</keyword>
<dbReference type="Pfam" id="PF00155">
    <property type="entry name" value="Aminotran_1_2"/>
    <property type="match status" value="1"/>
</dbReference>
<dbReference type="AlphaFoldDB" id="A0A4P6KD10"/>
<feature type="domain" description="HTH gntR-type" evidence="7">
    <location>
        <begin position="22"/>
        <end position="90"/>
    </location>
</feature>
<dbReference type="Pfam" id="PF00392">
    <property type="entry name" value="GntR"/>
    <property type="match status" value="1"/>
</dbReference>
<keyword evidence="8" id="KW-0032">Aminotransferase</keyword>
<dbReference type="GO" id="GO:0030170">
    <property type="term" value="F:pyridoxal phosphate binding"/>
    <property type="evidence" value="ECO:0007669"/>
    <property type="project" value="InterPro"/>
</dbReference>
<evidence type="ECO:0000256" key="6">
    <source>
        <dbReference type="SAM" id="MobiDB-lite"/>
    </source>
</evidence>
<evidence type="ECO:0000256" key="1">
    <source>
        <dbReference type="ARBA" id="ARBA00005384"/>
    </source>
</evidence>
<dbReference type="InterPro" id="IPR000524">
    <property type="entry name" value="Tscrpt_reg_HTH_GntR"/>
</dbReference>
<dbReference type="InterPro" id="IPR015421">
    <property type="entry name" value="PyrdxlP-dep_Trfase_major"/>
</dbReference>
<sequence>MSERSFRAPAEFPVHLDRAAGAPLPVQLAAALREVIDAAGLRPGEEVPATRRLASRLGVARGVVVSAYEQLIAEGYLRAERGRGTVVNPDLAPATAAGRSAASAPGGVPVRPGDPPGAARERERPSPDPHDPTGPAGPEPEGAVARPPLAPGAPLTDAAEHPAWRAAWRRAAARADHRPPALGDPRLRAELAEHLRLVRGTARPARDVLVTAGTREGLGLLLTALGTTRGNGLVVGVEDPGYPSLRGVAARHGARIVSLPVDADGLRTDDLPAGVLDLVIVTPSHQYPVGGSLPLPRRRELLDWAWRTGVVVVEDDYDSELRHVGSPLPTLAALDDPFAGSVVTLGTFSSTVTPALSAGFLLAPEQLRSLLEPVRSDLGSPVSAVVQLALADYLASGELRRNIARVRRRHAARRDLISECFAGVAGARVRPMSGGLHAVVELAGAASTAQDREAQAVARAAEPVPGFPNGLGVAALGAYWQHHRSDRSAGLVLGMGGPDDAEFGAAIARLRAILVEG</sequence>
<dbReference type="PANTHER" id="PTHR46577">
    <property type="entry name" value="HTH-TYPE TRANSCRIPTIONAL REGULATORY PROTEIN GABR"/>
    <property type="match status" value="1"/>
</dbReference>
<evidence type="ECO:0000256" key="3">
    <source>
        <dbReference type="ARBA" id="ARBA00023015"/>
    </source>
</evidence>
<dbReference type="CDD" id="cd00609">
    <property type="entry name" value="AAT_like"/>
    <property type="match status" value="1"/>
</dbReference>
<keyword evidence="4" id="KW-0238">DNA-binding</keyword>
<keyword evidence="8" id="KW-0808">Transferase</keyword>
<evidence type="ECO:0000256" key="4">
    <source>
        <dbReference type="ARBA" id="ARBA00023125"/>
    </source>
</evidence>
<dbReference type="PROSITE" id="PS50949">
    <property type="entry name" value="HTH_GNTR"/>
    <property type="match status" value="1"/>
</dbReference>
<dbReference type="RefSeq" id="WP_130108944.1">
    <property type="nucleotide sequence ID" value="NZ_CP035806.1"/>
</dbReference>
<dbReference type="InterPro" id="IPR051446">
    <property type="entry name" value="HTH_trans_reg/aminotransferase"/>
</dbReference>
<accession>A0A4P6KD10</accession>
<gene>
    <name evidence="8" type="ORF">EVS81_02210</name>
</gene>
<dbReference type="PANTHER" id="PTHR46577:SF1">
    <property type="entry name" value="HTH-TYPE TRANSCRIPTIONAL REGULATORY PROTEIN GABR"/>
    <property type="match status" value="1"/>
</dbReference>
<evidence type="ECO:0000256" key="5">
    <source>
        <dbReference type="ARBA" id="ARBA00023163"/>
    </source>
</evidence>
<dbReference type="SMART" id="SM00345">
    <property type="entry name" value="HTH_GNTR"/>
    <property type="match status" value="1"/>
</dbReference>
<dbReference type="GO" id="GO:0003700">
    <property type="term" value="F:DNA-binding transcription factor activity"/>
    <property type="evidence" value="ECO:0007669"/>
    <property type="project" value="InterPro"/>
</dbReference>
<evidence type="ECO:0000313" key="8">
    <source>
        <dbReference type="EMBL" id="QBE47791.1"/>
    </source>
</evidence>
<feature type="compositionally biased region" description="Low complexity" evidence="6">
    <location>
        <begin position="96"/>
        <end position="111"/>
    </location>
</feature>